<dbReference type="Proteomes" id="UP000191285">
    <property type="component" value="Unassembled WGS sequence"/>
</dbReference>
<evidence type="ECO:0000313" key="7">
    <source>
        <dbReference type="EMBL" id="OQE14344.1"/>
    </source>
</evidence>
<dbReference type="Gene3D" id="3.40.50.720">
    <property type="entry name" value="NAD(P)-binding Rossmann-like Domain"/>
    <property type="match status" value="1"/>
</dbReference>
<dbReference type="PANTHER" id="PTHR11530">
    <property type="entry name" value="D-AMINO ACID OXIDASE"/>
    <property type="match status" value="1"/>
</dbReference>
<dbReference type="Gene3D" id="3.30.9.10">
    <property type="entry name" value="D-Amino Acid Oxidase, subunit A, domain 2"/>
    <property type="match status" value="1"/>
</dbReference>
<comment type="cofactor">
    <cofactor evidence="1">
        <name>FAD</name>
        <dbReference type="ChEBI" id="CHEBI:57692"/>
    </cofactor>
</comment>
<evidence type="ECO:0000256" key="5">
    <source>
        <dbReference type="ARBA" id="ARBA00023002"/>
    </source>
</evidence>
<dbReference type="GO" id="GO:0071949">
    <property type="term" value="F:FAD binding"/>
    <property type="evidence" value="ECO:0007669"/>
    <property type="project" value="InterPro"/>
</dbReference>
<feature type="domain" description="FAD dependent oxidoreductase" evidence="6">
    <location>
        <begin position="55"/>
        <end position="266"/>
    </location>
</feature>
<evidence type="ECO:0000256" key="4">
    <source>
        <dbReference type="ARBA" id="ARBA00022827"/>
    </source>
</evidence>
<proteinExistence type="inferred from homology"/>
<dbReference type="EMBL" id="MLKD01000036">
    <property type="protein sequence ID" value="OQE14344.1"/>
    <property type="molecule type" value="Genomic_DNA"/>
</dbReference>
<gene>
    <name evidence="7" type="ORF">PENSTE_c036G00134</name>
</gene>
<keyword evidence="8" id="KW-1185">Reference proteome</keyword>
<evidence type="ECO:0000313" key="8">
    <source>
        <dbReference type="Proteomes" id="UP000191285"/>
    </source>
</evidence>
<dbReference type="GO" id="GO:0003884">
    <property type="term" value="F:D-amino-acid oxidase activity"/>
    <property type="evidence" value="ECO:0007669"/>
    <property type="project" value="InterPro"/>
</dbReference>
<dbReference type="SUPFAM" id="SSF51971">
    <property type="entry name" value="Nucleotide-binding domain"/>
    <property type="match status" value="1"/>
</dbReference>
<keyword evidence="4" id="KW-0274">FAD</keyword>
<evidence type="ECO:0000259" key="6">
    <source>
        <dbReference type="Pfam" id="PF01266"/>
    </source>
</evidence>
<dbReference type="AlphaFoldDB" id="A0A1V6SKZ0"/>
<evidence type="ECO:0000256" key="1">
    <source>
        <dbReference type="ARBA" id="ARBA00001974"/>
    </source>
</evidence>
<protein>
    <recommendedName>
        <fullName evidence="6">FAD dependent oxidoreductase domain-containing protein</fullName>
    </recommendedName>
</protein>
<comment type="caution">
    <text evidence="7">The sequence shown here is derived from an EMBL/GenBank/DDBJ whole genome shotgun (WGS) entry which is preliminary data.</text>
</comment>
<dbReference type="GO" id="GO:0005737">
    <property type="term" value="C:cytoplasm"/>
    <property type="evidence" value="ECO:0007669"/>
    <property type="project" value="TreeGrafter"/>
</dbReference>
<evidence type="ECO:0000256" key="3">
    <source>
        <dbReference type="ARBA" id="ARBA00022630"/>
    </source>
</evidence>
<dbReference type="Pfam" id="PF01266">
    <property type="entry name" value="DAO"/>
    <property type="match status" value="1"/>
</dbReference>
<name>A0A1V6SKZ0_9EURO</name>
<keyword evidence="3" id="KW-0285">Flavoprotein</keyword>
<dbReference type="PANTHER" id="PTHR11530:SF11">
    <property type="entry name" value="D-ASPARTATE OXIDASE"/>
    <property type="match status" value="1"/>
</dbReference>
<dbReference type="InterPro" id="IPR006076">
    <property type="entry name" value="FAD-dep_OxRdtase"/>
</dbReference>
<reference evidence="8" key="1">
    <citation type="journal article" date="2017" name="Nat. Microbiol.">
        <title>Global analysis of biosynthetic gene clusters reveals vast potential of secondary metabolite production in Penicillium species.</title>
        <authorList>
            <person name="Nielsen J.C."/>
            <person name="Grijseels S."/>
            <person name="Prigent S."/>
            <person name="Ji B."/>
            <person name="Dainat J."/>
            <person name="Nielsen K.F."/>
            <person name="Frisvad J.C."/>
            <person name="Workman M."/>
            <person name="Nielsen J."/>
        </authorList>
    </citation>
    <scope>NUCLEOTIDE SEQUENCE [LARGE SCALE GENOMIC DNA]</scope>
    <source>
        <strain evidence="8">IBT 24891</strain>
    </source>
</reference>
<organism evidence="7 8">
    <name type="scientific">Penicillium steckii</name>
    <dbReference type="NCBI Taxonomy" id="303698"/>
    <lineage>
        <taxon>Eukaryota</taxon>
        <taxon>Fungi</taxon>
        <taxon>Dikarya</taxon>
        <taxon>Ascomycota</taxon>
        <taxon>Pezizomycotina</taxon>
        <taxon>Eurotiomycetes</taxon>
        <taxon>Eurotiomycetidae</taxon>
        <taxon>Eurotiales</taxon>
        <taxon>Aspergillaceae</taxon>
        <taxon>Penicillium</taxon>
    </lineage>
</organism>
<dbReference type="InterPro" id="IPR023209">
    <property type="entry name" value="DAO"/>
</dbReference>
<dbReference type="STRING" id="303698.A0A1V6SKZ0"/>
<dbReference type="OrthoDB" id="2015447at2759"/>
<accession>A0A1V6SKZ0</accession>
<evidence type="ECO:0000256" key="2">
    <source>
        <dbReference type="ARBA" id="ARBA00006730"/>
    </source>
</evidence>
<dbReference type="GO" id="GO:0019478">
    <property type="term" value="P:D-amino acid catabolic process"/>
    <property type="evidence" value="ECO:0007669"/>
    <property type="project" value="TreeGrafter"/>
</dbReference>
<comment type="similarity">
    <text evidence="2">Belongs to the DAMOX/DASOX family.</text>
</comment>
<keyword evidence="5" id="KW-0560">Oxidoreductase</keyword>
<sequence>MQLRSFSELWKMSAQYPDSGIHKLMIEDIFDDNRTERDIWWKKFMSEVLWPSNFQFIAADRLPPGARMGVSYKTIVVNPNIFLPWFKRKLEIEGVTFKRMNVQSLSDLRSLPHDILVNATGVGSASLLDVRDKDVQMIRGQTMIVKHSYNKAMQRDDGINYTYSIPRMDGTVILGGVRQYGRTDSNFDWEVSQDIVNRVHNTLPKVFSNNLKDYEIVGHNVGVRPARSSGIRIERVKKDDQEIVHAYGFSNGGYIHSFGAAHAVLELVEDILLPPRSSNL</sequence>
<dbReference type="SUPFAM" id="SSF54373">
    <property type="entry name" value="FAD-linked reductases, C-terminal domain"/>
    <property type="match status" value="1"/>
</dbReference>